<dbReference type="Proteomes" id="UP000031599">
    <property type="component" value="Unassembled WGS sequence"/>
</dbReference>
<sequence length="38" mass="4354">MPSASSLRWRRLARVQCGLGHEREARLRAAALSWRASF</sequence>
<dbReference type="AlphaFoldDB" id="A0A0C2CWP9"/>
<dbReference type="EMBL" id="JMCC02000081">
    <property type="protein sequence ID" value="KIG14050.1"/>
    <property type="molecule type" value="Genomic_DNA"/>
</dbReference>
<protein>
    <submittedName>
        <fullName evidence="1">Uncharacterized protein</fullName>
    </submittedName>
</protein>
<gene>
    <name evidence="1" type="ORF">DB30_07317</name>
</gene>
<organism evidence="1 2">
    <name type="scientific">Enhygromyxa salina</name>
    <dbReference type="NCBI Taxonomy" id="215803"/>
    <lineage>
        <taxon>Bacteria</taxon>
        <taxon>Pseudomonadati</taxon>
        <taxon>Myxococcota</taxon>
        <taxon>Polyangia</taxon>
        <taxon>Nannocystales</taxon>
        <taxon>Nannocystaceae</taxon>
        <taxon>Enhygromyxa</taxon>
    </lineage>
</organism>
<comment type="caution">
    <text evidence="1">The sequence shown here is derived from an EMBL/GenBank/DDBJ whole genome shotgun (WGS) entry which is preliminary data.</text>
</comment>
<evidence type="ECO:0000313" key="2">
    <source>
        <dbReference type="Proteomes" id="UP000031599"/>
    </source>
</evidence>
<name>A0A0C2CWP9_9BACT</name>
<accession>A0A0C2CWP9</accession>
<proteinExistence type="predicted"/>
<evidence type="ECO:0000313" key="1">
    <source>
        <dbReference type="EMBL" id="KIG14050.1"/>
    </source>
</evidence>
<reference evidence="1 2" key="1">
    <citation type="submission" date="2014-12" db="EMBL/GenBank/DDBJ databases">
        <title>Genome assembly of Enhygromyxa salina DSM 15201.</title>
        <authorList>
            <person name="Sharma G."/>
            <person name="Subramanian S."/>
        </authorList>
    </citation>
    <scope>NUCLEOTIDE SEQUENCE [LARGE SCALE GENOMIC DNA]</scope>
    <source>
        <strain evidence="1 2">DSM 15201</strain>
    </source>
</reference>